<dbReference type="EMBL" id="MT631255">
    <property type="protein sequence ID" value="QNO47295.1"/>
    <property type="molecule type" value="Genomic_DNA"/>
</dbReference>
<keyword evidence="1 7" id="KW-0963">Cytoplasm</keyword>
<dbReference type="UniPathway" id="UPA00241"/>
<comment type="function">
    <text evidence="7">Reversibly transfers an adenylyl group from ATP to 4'-phosphopantetheine, yielding dephospho-CoA (dPCoA) and pyrophosphate.</text>
</comment>
<comment type="subcellular location">
    <subcellularLocation>
        <location evidence="7">Cytoplasm</location>
    </subcellularLocation>
</comment>
<evidence type="ECO:0000256" key="7">
    <source>
        <dbReference type="HAMAP-Rule" id="MF_00647"/>
    </source>
</evidence>
<evidence type="ECO:0000256" key="1">
    <source>
        <dbReference type="ARBA" id="ARBA00022490"/>
    </source>
</evidence>
<evidence type="ECO:0000256" key="4">
    <source>
        <dbReference type="ARBA" id="ARBA00022741"/>
    </source>
</evidence>
<dbReference type="GO" id="GO:0004595">
    <property type="term" value="F:pantetheine-phosphate adenylyltransferase activity"/>
    <property type="evidence" value="ECO:0007669"/>
    <property type="project" value="UniProtKB-UniRule"/>
</dbReference>
<evidence type="ECO:0000256" key="3">
    <source>
        <dbReference type="ARBA" id="ARBA00022695"/>
    </source>
</evidence>
<dbReference type="SUPFAM" id="SSF52374">
    <property type="entry name" value="Nucleotidylyl transferase"/>
    <property type="match status" value="1"/>
</dbReference>
<evidence type="ECO:0000313" key="9">
    <source>
        <dbReference type="EMBL" id="QNO47295.1"/>
    </source>
</evidence>
<comment type="similarity">
    <text evidence="7">Belongs to the eukaryotic CoaD family.</text>
</comment>
<keyword evidence="5 7" id="KW-0067">ATP-binding</keyword>
<comment type="catalytic activity">
    <reaction evidence="7">
        <text>(R)-4'-phosphopantetheine + ATP + H(+) = 3'-dephospho-CoA + diphosphate</text>
        <dbReference type="Rhea" id="RHEA:19801"/>
        <dbReference type="ChEBI" id="CHEBI:15378"/>
        <dbReference type="ChEBI" id="CHEBI:30616"/>
        <dbReference type="ChEBI" id="CHEBI:33019"/>
        <dbReference type="ChEBI" id="CHEBI:57328"/>
        <dbReference type="ChEBI" id="CHEBI:61723"/>
        <dbReference type="EC" id="2.7.7.3"/>
    </reaction>
</comment>
<dbReference type="GO" id="GO:0005737">
    <property type="term" value="C:cytoplasm"/>
    <property type="evidence" value="ECO:0007669"/>
    <property type="project" value="UniProtKB-SubCell"/>
</dbReference>
<gene>
    <name evidence="7 9" type="primary">coaD</name>
    <name evidence="9" type="ORF">POPKKDDM_00014</name>
</gene>
<evidence type="ECO:0000256" key="5">
    <source>
        <dbReference type="ARBA" id="ARBA00022840"/>
    </source>
</evidence>
<dbReference type="NCBIfam" id="TIGR00125">
    <property type="entry name" value="cyt_tran_rel"/>
    <property type="match status" value="1"/>
</dbReference>
<dbReference type="NCBIfam" id="NF001985">
    <property type="entry name" value="PRK00777.1"/>
    <property type="match status" value="1"/>
</dbReference>
<dbReference type="AlphaFoldDB" id="A0A7G9YH11"/>
<evidence type="ECO:0000256" key="2">
    <source>
        <dbReference type="ARBA" id="ARBA00022679"/>
    </source>
</evidence>
<keyword evidence="4 7" id="KW-0547">Nucleotide-binding</keyword>
<keyword evidence="6 7" id="KW-0173">Coenzyme A biosynthesis</keyword>
<comment type="pathway">
    <text evidence="7">Cofactor biosynthesis; coenzyme A biosynthesis.</text>
</comment>
<accession>A0A7G9YH11</accession>
<evidence type="ECO:0000259" key="8">
    <source>
        <dbReference type="Pfam" id="PF01467"/>
    </source>
</evidence>
<evidence type="ECO:0000256" key="6">
    <source>
        <dbReference type="ARBA" id="ARBA00022993"/>
    </source>
</evidence>
<keyword evidence="2 7" id="KW-0808">Transferase</keyword>
<protein>
    <recommendedName>
        <fullName evidence="7">Phosphopantetheine adenylyltransferase</fullName>
        <ecNumber evidence="7">2.7.7.3</ecNumber>
    </recommendedName>
    <alternativeName>
        <fullName evidence="7">Dephospho-CoA pyrophosphorylase</fullName>
    </alternativeName>
    <alternativeName>
        <fullName evidence="7">Pantetheine-phosphate adenylyltransferase</fullName>
        <shortName evidence="7">PPAT</shortName>
    </alternativeName>
</protein>
<sequence length="161" mass="18106">MTRIAVGGTFDPLHEGHRALLSRAYELGRGDDCEAGEVTIGLTSNDLARKRLHPVADYTVREREVRRYVTDRFNVSPEIVMLHDPYGTTLSEPFDYIVVSPETHPVAMKINELRRERGIGDIEIVLVPYVLAEDGLPISSTRIKNGEIDLRGKLITDHGQR</sequence>
<name>A0A7G9YH11_9EURY</name>
<dbReference type="GO" id="GO:0015937">
    <property type="term" value="P:coenzyme A biosynthetic process"/>
    <property type="evidence" value="ECO:0007669"/>
    <property type="project" value="UniProtKB-UniRule"/>
</dbReference>
<dbReference type="InterPro" id="IPR004821">
    <property type="entry name" value="Cyt_trans-like"/>
</dbReference>
<organism evidence="9">
    <name type="scientific">Candidatus Methanogaster sp. ANME-2c ERB4</name>
    <dbReference type="NCBI Taxonomy" id="2759911"/>
    <lineage>
        <taxon>Archaea</taxon>
        <taxon>Methanobacteriati</taxon>
        <taxon>Methanobacteriota</taxon>
        <taxon>Stenosarchaea group</taxon>
        <taxon>Methanomicrobia</taxon>
        <taxon>Methanosarcinales</taxon>
        <taxon>ANME-2 cluster</taxon>
        <taxon>Candidatus Methanogasteraceae</taxon>
        <taxon>Candidatus Methanogaster</taxon>
    </lineage>
</organism>
<dbReference type="EC" id="2.7.7.3" evidence="7"/>
<proteinExistence type="inferred from homology"/>
<reference evidence="9" key="1">
    <citation type="submission" date="2020-06" db="EMBL/GenBank/DDBJ databases">
        <title>Unique genomic features of the anaerobic methanotrophic archaea.</title>
        <authorList>
            <person name="Chadwick G.L."/>
            <person name="Skennerton C.T."/>
            <person name="Laso-Perez R."/>
            <person name="Leu A.O."/>
            <person name="Speth D.R."/>
            <person name="Yu H."/>
            <person name="Morgan-Lang C."/>
            <person name="Hatzenpichler R."/>
            <person name="Goudeau D."/>
            <person name="Malmstrom R."/>
            <person name="Brazelton W.J."/>
            <person name="Woyke T."/>
            <person name="Hallam S.J."/>
            <person name="Tyson G.W."/>
            <person name="Wegener G."/>
            <person name="Boetius A."/>
            <person name="Orphan V."/>
        </authorList>
    </citation>
    <scope>NUCLEOTIDE SEQUENCE</scope>
</reference>
<feature type="domain" description="Cytidyltransferase-like" evidence="8">
    <location>
        <begin position="6"/>
        <end position="145"/>
    </location>
</feature>
<dbReference type="Pfam" id="PF01467">
    <property type="entry name" value="CTP_transf_like"/>
    <property type="match status" value="1"/>
</dbReference>
<keyword evidence="3 7" id="KW-0548">Nucleotidyltransferase</keyword>
<dbReference type="Gene3D" id="3.40.50.620">
    <property type="entry name" value="HUPs"/>
    <property type="match status" value="1"/>
</dbReference>
<dbReference type="InterPro" id="IPR023540">
    <property type="entry name" value="PPAT_arch"/>
</dbReference>
<dbReference type="GO" id="GO:0005524">
    <property type="term" value="F:ATP binding"/>
    <property type="evidence" value="ECO:0007669"/>
    <property type="project" value="UniProtKB-KW"/>
</dbReference>
<dbReference type="InterPro" id="IPR014729">
    <property type="entry name" value="Rossmann-like_a/b/a_fold"/>
</dbReference>
<dbReference type="HAMAP" id="MF_00647">
    <property type="entry name" value="PPAT_arch"/>
    <property type="match status" value="1"/>
</dbReference>